<dbReference type="RefSeq" id="WP_110347956.1">
    <property type="nucleotide sequence ID" value="NZ_QJHL01000004.1"/>
</dbReference>
<evidence type="ECO:0000313" key="2">
    <source>
        <dbReference type="EMBL" id="PXY44261.1"/>
    </source>
</evidence>
<accession>A0A2V4BZ05</accession>
<evidence type="ECO:0000313" key="3">
    <source>
        <dbReference type="Proteomes" id="UP000247681"/>
    </source>
</evidence>
<keyword evidence="1" id="KW-0812">Transmembrane</keyword>
<dbReference type="EMBL" id="QJHL01000004">
    <property type="protein sequence ID" value="PXY44261.1"/>
    <property type="molecule type" value="Genomic_DNA"/>
</dbReference>
<name>A0A2V4BZ05_9FLAO</name>
<dbReference type="AlphaFoldDB" id="A0A2V4BZ05"/>
<dbReference type="OrthoDB" id="1113942at2"/>
<evidence type="ECO:0000256" key="1">
    <source>
        <dbReference type="SAM" id="Phobius"/>
    </source>
</evidence>
<feature type="transmembrane region" description="Helical" evidence="1">
    <location>
        <begin position="41"/>
        <end position="61"/>
    </location>
</feature>
<proteinExistence type="predicted"/>
<protein>
    <recommendedName>
        <fullName evidence="4">Outer membrane protein beta-barrel domain-containing protein</fullName>
    </recommendedName>
</protein>
<keyword evidence="1" id="KW-0472">Membrane</keyword>
<keyword evidence="1" id="KW-1133">Transmembrane helix</keyword>
<comment type="caution">
    <text evidence="2">The sequence shown here is derived from an EMBL/GenBank/DDBJ whole genome shotgun (WGS) entry which is preliminary data.</text>
</comment>
<keyword evidence="3" id="KW-1185">Reference proteome</keyword>
<reference evidence="2 3" key="1">
    <citation type="submission" date="2018-05" db="EMBL/GenBank/DDBJ databases">
        <title>Flavobacterium sp. strain IMCC34758, incomplete genome.</title>
        <authorList>
            <person name="Joung Y."/>
        </authorList>
    </citation>
    <scope>NUCLEOTIDE SEQUENCE [LARGE SCALE GENOMIC DNA]</scope>
    <source>
        <strain evidence="2 3">IMCC34758</strain>
    </source>
</reference>
<gene>
    <name evidence="2" type="ORF">DMB68_17720</name>
</gene>
<sequence length="643" mass="71483">MKKQKIEDIFSSIENFSSVPPPELWSKIEEELDKPKKKKKVILWWSAAACLLLGLLLPSVLHLNSDSGIETINNVSIEKSVVLDENKKDLNNTEKASIEKNNIEKKSDIVENSSLEDIKNQSNNSQNRNTYRTTITHTDSNNKINSGISNENSKIGTKNMNEAVAEKTYTAGKQNSFNSFSNNQIPAEKRNENQALAEKTFAAGKQNSFNSFSNNQIPAEKRNENQAVAEKTFAAGKQNSFNSFSNNQIPAEKRNENQGLAEKTFDAGKQNSFNSFSNNQIPAEKRNENQGLAEKTFSAGKQNSVNSFSDNQLPNSIFEDKLTSKNTVAVTMSTSNLVSDNKPNIKKEGSDQTVSNKTIVAENVQKNNSITAHSLNKQDSLQLVELQNLEKGIVEIKTEKDKEIKPDANSEKWSLEVFAGIANSENYNNQKTLGNVNESKQTNSYGVKTNYKLNKKWAVSSGLKINELGQSIANVSYYNNHNLSSSPVMSDYFSPNSFASGATPKITNNSSYVFVSKNTSNALKSDNLESGNMEQSLKYIEMPLEVSYALFSKNKTNISLNTGGFVGKLISNNVTLNGNSIGDNSNASDFVYGSLLSSTFQYRLYKKTHVFVEPGMNYYINPLTNQTFNQFQWSFNFGLNVSF</sequence>
<organism evidence="2 3">
    <name type="scientific">Flavobacterium hydrophilum</name>
    <dbReference type="NCBI Taxonomy" id="2211445"/>
    <lineage>
        <taxon>Bacteria</taxon>
        <taxon>Pseudomonadati</taxon>
        <taxon>Bacteroidota</taxon>
        <taxon>Flavobacteriia</taxon>
        <taxon>Flavobacteriales</taxon>
        <taxon>Flavobacteriaceae</taxon>
        <taxon>Flavobacterium</taxon>
    </lineage>
</organism>
<evidence type="ECO:0008006" key="4">
    <source>
        <dbReference type="Google" id="ProtNLM"/>
    </source>
</evidence>
<dbReference type="Proteomes" id="UP000247681">
    <property type="component" value="Unassembled WGS sequence"/>
</dbReference>